<evidence type="ECO:0000256" key="8">
    <source>
        <dbReference type="ARBA" id="ARBA00022573"/>
    </source>
</evidence>
<comment type="cofactor">
    <cofactor evidence="1 19">
        <name>Mg(2+)</name>
        <dbReference type="ChEBI" id="CHEBI:18420"/>
    </cofactor>
</comment>
<protein>
    <recommendedName>
        <fullName evidence="6 19">Adenosylcobinamide-GDP ribazoletransferase</fullName>
        <ecNumber evidence="5 19">2.7.8.26</ecNumber>
    </recommendedName>
    <alternativeName>
        <fullName evidence="16 19">Cobalamin synthase</fullName>
    </alternativeName>
    <alternativeName>
        <fullName evidence="15 19">Cobalamin-5'-phosphate synthase</fullName>
    </alternativeName>
</protein>
<evidence type="ECO:0000256" key="12">
    <source>
        <dbReference type="ARBA" id="ARBA00022989"/>
    </source>
</evidence>
<evidence type="ECO:0000256" key="15">
    <source>
        <dbReference type="ARBA" id="ARBA00032605"/>
    </source>
</evidence>
<evidence type="ECO:0000313" key="21">
    <source>
        <dbReference type="Proteomes" id="UP001262410"/>
    </source>
</evidence>
<keyword evidence="13 19" id="KW-0472">Membrane</keyword>
<comment type="subcellular location">
    <subcellularLocation>
        <location evidence="2 19">Cell membrane</location>
        <topology evidence="2 19">Multi-pass membrane protein</topology>
    </subcellularLocation>
</comment>
<keyword evidence="9 19" id="KW-0808">Transferase</keyword>
<dbReference type="NCBIfam" id="TIGR00317">
    <property type="entry name" value="cobS"/>
    <property type="match status" value="1"/>
</dbReference>
<reference evidence="20 21" key="1">
    <citation type="submission" date="2023-07" db="EMBL/GenBank/DDBJ databases">
        <title>Sorghum-associated microbial communities from plants grown in Nebraska, USA.</title>
        <authorList>
            <person name="Schachtman D."/>
        </authorList>
    </citation>
    <scope>NUCLEOTIDE SEQUENCE [LARGE SCALE GENOMIC DNA]</scope>
    <source>
        <strain evidence="20 21">584</strain>
    </source>
</reference>
<keyword evidence="10 19" id="KW-0812">Transmembrane</keyword>
<dbReference type="PANTHER" id="PTHR34148:SF1">
    <property type="entry name" value="ADENOSYLCOBINAMIDE-GDP RIBAZOLETRANSFERASE"/>
    <property type="match status" value="1"/>
</dbReference>
<evidence type="ECO:0000313" key="20">
    <source>
        <dbReference type="EMBL" id="MDR6293468.1"/>
    </source>
</evidence>
<sequence length="249" mass="24652">MDDLLRELRVATGFLTRLPVRWPDAAPADALARSMRVFPLVGAGIGLAAGLAWALALGLGTPHLVAALLALAAQALLTGALHEDGLADVADGFGGGRDRDRTLEIMRDSRIGSYGTLALVLSVGLRAAALAAIASPWAGVAALAAAGAVSRATCPALLAWLPPARTDGLGAGAGRAPSEALAVALGLAACFALLLLGLGHGLAALVLAALPAWALAGLARRRIGGHTGDVLGAAQQLAEVAVLCAAAAS</sequence>
<comment type="caution">
    <text evidence="20">The sequence shown here is derived from an EMBL/GenBank/DDBJ whole genome shotgun (WGS) entry which is preliminary data.</text>
</comment>
<dbReference type="InterPro" id="IPR003805">
    <property type="entry name" value="CobS"/>
</dbReference>
<feature type="transmembrane region" description="Helical" evidence="19">
    <location>
        <begin position="181"/>
        <end position="214"/>
    </location>
</feature>
<dbReference type="RefSeq" id="WP_309800466.1">
    <property type="nucleotide sequence ID" value="NZ_JAVDPW010000012.1"/>
</dbReference>
<organism evidence="20 21">
    <name type="scientific">Inquilinus ginsengisoli</name>
    <dbReference type="NCBI Taxonomy" id="363840"/>
    <lineage>
        <taxon>Bacteria</taxon>
        <taxon>Pseudomonadati</taxon>
        <taxon>Pseudomonadota</taxon>
        <taxon>Alphaproteobacteria</taxon>
        <taxon>Rhodospirillales</taxon>
        <taxon>Rhodospirillaceae</taxon>
        <taxon>Inquilinus</taxon>
    </lineage>
</organism>
<evidence type="ECO:0000256" key="16">
    <source>
        <dbReference type="ARBA" id="ARBA00032853"/>
    </source>
</evidence>
<keyword evidence="7 19" id="KW-1003">Cell membrane</keyword>
<gene>
    <name evidence="19" type="primary">cobS</name>
    <name evidence="20" type="ORF">E9232_006019</name>
</gene>
<evidence type="ECO:0000256" key="9">
    <source>
        <dbReference type="ARBA" id="ARBA00022679"/>
    </source>
</evidence>
<keyword evidence="8 19" id="KW-0169">Cobalamin biosynthesis</keyword>
<keyword evidence="21" id="KW-1185">Reference proteome</keyword>
<name>A0ABU1JYT2_9PROT</name>
<evidence type="ECO:0000256" key="19">
    <source>
        <dbReference type="HAMAP-Rule" id="MF_00719"/>
    </source>
</evidence>
<keyword evidence="11 19" id="KW-0460">Magnesium</keyword>
<dbReference type="HAMAP" id="MF_00719">
    <property type="entry name" value="CobS"/>
    <property type="match status" value="1"/>
</dbReference>
<dbReference type="GO" id="GO:0051073">
    <property type="term" value="F:adenosylcobinamide-GDP ribazoletransferase activity"/>
    <property type="evidence" value="ECO:0007669"/>
    <property type="project" value="UniProtKB-EC"/>
</dbReference>
<proteinExistence type="inferred from homology"/>
<evidence type="ECO:0000256" key="11">
    <source>
        <dbReference type="ARBA" id="ARBA00022842"/>
    </source>
</evidence>
<feature type="transmembrane region" description="Helical" evidence="19">
    <location>
        <begin position="37"/>
        <end position="57"/>
    </location>
</feature>
<comment type="pathway">
    <text evidence="3 19">Cofactor biosynthesis; adenosylcobalamin biosynthesis; adenosylcobalamin from cob(II)yrinate a,c-diamide: step 7/7.</text>
</comment>
<evidence type="ECO:0000256" key="18">
    <source>
        <dbReference type="ARBA" id="ARBA00049504"/>
    </source>
</evidence>
<evidence type="ECO:0000256" key="3">
    <source>
        <dbReference type="ARBA" id="ARBA00004663"/>
    </source>
</evidence>
<dbReference type="EC" id="2.7.8.26" evidence="5 19"/>
<accession>A0ABU1JYT2</accession>
<comment type="similarity">
    <text evidence="4 19">Belongs to the CobS family.</text>
</comment>
<dbReference type="Proteomes" id="UP001262410">
    <property type="component" value="Unassembled WGS sequence"/>
</dbReference>
<evidence type="ECO:0000256" key="13">
    <source>
        <dbReference type="ARBA" id="ARBA00023136"/>
    </source>
</evidence>
<feature type="transmembrane region" description="Helical" evidence="19">
    <location>
        <begin position="111"/>
        <end position="133"/>
    </location>
</feature>
<evidence type="ECO:0000256" key="5">
    <source>
        <dbReference type="ARBA" id="ARBA00013200"/>
    </source>
</evidence>
<feature type="transmembrane region" description="Helical" evidence="19">
    <location>
        <begin position="64"/>
        <end position="82"/>
    </location>
</feature>
<evidence type="ECO:0000256" key="10">
    <source>
        <dbReference type="ARBA" id="ARBA00022692"/>
    </source>
</evidence>
<dbReference type="Pfam" id="PF02654">
    <property type="entry name" value="CobS"/>
    <property type="match status" value="1"/>
</dbReference>
<evidence type="ECO:0000256" key="14">
    <source>
        <dbReference type="ARBA" id="ARBA00025228"/>
    </source>
</evidence>
<comment type="function">
    <text evidence="14 19">Joins adenosylcobinamide-GDP and alpha-ribazole to generate adenosylcobalamin (Ado-cobalamin). Also synthesizes adenosylcobalamin 5'-phosphate from adenosylcobinamide-GDP and alpha-ribazole 5'-phosphate.</text>
</comment>
<dbReference type="EMBL" id="JAVDPW010000012">
    <property type="protein sequence ID" value="MDR6293468.1"/>
    <property type="molecule type" value="Genomic_DNA"/>
</dbReference>
<evidence type="ECO:0000256" key="17">
    <source>
        <dbReference type="ARBA" id="ARBA00048623"/>
    </source>
</evidence>
<comment type="catalytic activity">
    <reaction evidence="18 19">
        <text>alpha-ribazole 5'-phosphate + adenosylcob(III)inamide-GDP = adenosylcob(III)alamin 5'-phosphate + GMP + H(+)</text>
        <dbReference type="Rhea" id="RHEA:23560"/>
        <dbReference type="ChEBI" id="CHEBI:15378"/>
        <dbReference type="ChEBI" id="CHEBI:57918"/>
        <dbReference type="ChEBI" id="CHEBI:58115"/>
        <dbReference type="ChEBI" id="CHEBI:60487"/>
        <dbReference type="ChEBI" id="CHEBI:60493"/>
        <dbReference type="EC" id="2.7.8.26"/>
    </reaction>
</comment>
<keyword evidence="12 19" id="KW-1133">Transmembrane helix</keyword>
<comment type="catalytic activity">
    <reaction evidence="17 19">
        <text>alpha-ribazole + adenosylcob(III)inamide-GDP = adenosylcob(III)alamin + GMP + H(+)</text>
        <dbReference type="Rhea" id="RHEA:16049"/>
        <dbReference type="ChEBI" id="CHEBI:10329"/>
        <dbReference type="ChEBI" id="CHEBI:15378"/>
        <dbReference type="ChEBI" id="CHEBI:18408"/>
        <dbReference type="ChEBI" id="CHEBI:58115"/>
        <dbReference type="ChEBI" id="CHEBI:60487"/>
        <dbReference type="EC" id="2.7.8.26"/>
    </reaction>
</comment>
<evidence type="ECO:0000256" key="2">
    <source>
        <dbReference type="ARBA" id="ARBA00004651"/>
    </source>
</evidence>
<evidence type="ECO:0000256" key="4">
    <source>
        <dbReference type="ARBA" id="ARBA00010561"/>
    </source>
</evidence>
<dbReference type="PANTHER" id="PTHR34148">
    <property type="entry name" value="ADENOSYLCOBINAMIDE-GDP RIBAZOLETRANSFERASE"/>
    <property type="match status" value="1"/>
</dbReference>
<evidence type="ECO:0000256" key="6">
    <source>
        <dbReference type="ARBA" id="ARBA00015850"/>
    </source>
</evidence>
<evidence type="ECO:0000256" key="1">
    <source>
        <dbReference type="ARBA" id="ARBA00001946"/>
    </source>
</evidence>
<evidence type="ECO:0000256" key="7">
    <source>
        <dbReference type="ARBA" id="ARBA00022475"/>
    </source>
</evidence>